<keyword evidence="1" id="KW-0732">Signal</keyword>
<organism evidence="2 3">
    <name type="scientific">Longimycelium tulufanense</name>
    <dbReference type="NCBI Taxonomy" id="907463"/>
    <lineage>
        <taxon>Bacteria</taxon>
        <taxon>Bacillati</taxon>
        <taxon>Actinomycetota</taxon>
        <taxon>Actinomycetes</taxon>
        <taxon>Pseudonocardiales</taxon>
        <taxon>Pseudonocardiaceae</taxon>
        <taxon>Longimycelium</taxon>
    </lineage>
</organism>
<protein>
    <recommendedName>
        <fullName evidence="4">Secreted protein</fullName>
    </recommendedName>
</protein>
<accession>A0A8J3CJ35</accession>
<comment type="caution">
    <text evidence="2">The sequence shown here is derived from an EMBL/GenBank/DDBJ whole genome shotgun (WGS) entry which is preliminary data.</text>
</comment>
<feature type="chain" id="PRO_5038701118" description="Secreted protein" evidence="1">
    <location>
        <begin position="21"/>
        <end position="145"/>
    </location>
</feature>
<feature type="signal peptide" evidence="1">
    <location>
        <begin position="1"/>
        <end position="20"/>
    </location>
</feature>
<dbReference type="EMBL" id="BMMK01000067">
    <property type="protein sequence ID" value="GGM84016.1"/>
    <property type="molecule type" value="Genomic_DNA"/>
</dbReference>
<proteinExistence type="predicted"/>
<reference evidence="2" key="1">
    <citation type="journal article" date="2014" name="Int. J. Syst. Evol. Microbiol.">
        <title>Complete genome sequence of Corynebacterium casei LMG S-19264T (=DSM 44701T), isolated from a smear-ripened cheese.</title>
        <authorList>
            <consortium name="US DOE Joint Genome Institute (JGI-PGF)"/>
            <person name="Walter F."/>
            <person name="Albersmeier A."/>
            <person name="Kalinowski J."/>
            <person name="Ruckert C."/>
        </authorList>
    </citation>
    <scope>NUCLEOTIDE SEQUENCE</scope>
    <source>
        <strain evidence="2">CGMCC 4.5737</strain>
    </source>
</reference>
<evidence type="ECO:0008006" key="4">
    <source>
        <dbReference type="Google" id="ProtNLM"/>
    </source>
</evidence>
<evidence type="ECO:0000313" key="3">
    <source>
        <dbReference type="Proteomes" id="UP000637578"/>
    </source>
</evidence>
<gene>
    <name evidence="2" type="ORF">GCM10012275_63310</name>
</gene>
<evidence type="ECO:0000256" key="1">
    <source>
        <dbReference type="SAM" id="SignalP"/>
    </source>
</evidence>
<dbReference type="AlphaFoldDB" id="A0A8J3CJ35"/>
<name>A0A8J3CJ35_9PSEU</name>
<sequence length="145" mass="15769">MTLRRGIALAVGLASLTSVAATPAAVAQEPAAPVPGCGGSHGESGEIALDLIVRPGCETILRAISRIKPHVGTGDSTGHFQLVRYGGIGEMHVADSVDRYWNPYESWRHELNTYTFDGEKWCVRFWRNNHNGTWTRIGKDACAHV</sequence>
<dbReference type="Proteomes" id="UP000637578">
    <property type="component" value="Unassembled WGS sequence"/>
</dbReference>
<evidence type="ECO:0000313" key="2">
    <source>
        <dbReference type="EMBL" id="GGM84016.1"/>
    </source>
</evidence>
<dbReference type="RefSeq" id="WP_189062118.1">
    <property type="nucleotide sequence ID" value="NZ_BMMK01000067.1"/>
</dbReference>
<keyword evidence="3" id="KW-1185">Reference proteome</keyword>
<reference evidence="2" key="2">
    <citation type="submission" date="2020-09" db="EMBL/GenBank/DDBJ databases">
        <authorList>
            <person name="Sun Q."/>
            <person name="Zhou Y."/>
        </authorList>
    </citation>
    <scope>NUCLEOTIDE SEQUENCE</scope>
    <source>
        <strain evidence="2">CGMCC 4.5737</strain>
    </source>
</reference>